<sequence>MNKKFWAIVCLVVFASAAFAADIKPYEWEKNRSRYTLAAGDKDLTELILKQHAQYEYVLEDNQFLMYSTIHRIVLVNNDEAIQKHNRIVISMNNTIELIELKARAINKDGKAIYFDKSNLKELKEEESGNAYRIFAIEGIEMGSEIEYYFTRKMRASVFDRVYMQYDVPVKASSFLLTCPGHLKFDFKAYQGFPEVKQEENGNKELNQYTAAMKDVPAMKEEAFSYFDANRKRIEFKLAYNTARSQARLYTWDEAAKTFYSVLYTTSKDDDKALEKFAKTLGDDPSKPAVTRIRNIEQKIKSSVKVNTERSDESLSQVTAIIKSKLASREGMTKLLIKTFEKAGIKCYPVITCSREQLKFDGTFDSWSYLDEYLLYFPDTKGFIAPYVFETRYPLVPAEFTATKGLFIEPFAVGEMKSALASVEEIPALDYQLSSDNLDMQVSFADDLSTVNIKQKRIFGGYNAIYFGPYYDLMTEEQRTRMIEELTKQTAPDAAIKKWTAKALEEKTDNFEINVDFNSSHFLEKAGPRILFKAGELIGPQVEMYRDDKRVNEVENEFNRGYDRIIRIQIPSGYTIKNPQDLKIDITYKDKDKTPFLFQSDYAIKDNILEISIKEYYKEIFAPLARYEDFRKVINASADFNKVTLVLEKGSQVLDKK</sequence>
<gene>
    <name evidence="3" type="ORF">ACFQ21_11190</name>
</gene>
<keyword evidence="1" id="KW-0732">Signal</keyword>
<protein>
    <submittedName>
        <fullName evidence="3">DUF3857 domain-containing protein</fullName>
    </submittedName>
</protein>
<evidence type="ECO:0000313" key="4">
    <source>
        <dbReference type="Proteomes" id="UP001597112"/>
    </source>
</evidence>
<dbReference type="Proteomes" id="UP001597112">
    <property type="component" value="Unassembled WGS sequence"/>
</dbReference>
<reference evidence="4" key="1">
    <citation type="journal article" date="2019" name="Int. J. Syst. Evol. Microbiol.">
        <title>The Global Catalogue of Microorganisms (GCM) 10K type strain sequencing project: providing services to taxonomists for standard genome sequencing and annotation.</title>
        <authorList>
            <consortium name="The Broad Institute Genomics Platform"/>
            <consortium name="The Broad Institute Genome Sequencing Center for Infectious Disease"/>
            <person name="Wu L."/>
            <person name="Ma J."/>
        </authorList>
    </citation>
    <scope>NUCLEOTIDE SEQUENCE [LARGE SCALE GENOMIC DNA]</scope>
    <source>
        <strain evidence="4">CCUG 58938</strain>
    </source>
</reference>
<dbReference type="RefSeq" id="WP_377578967.1">
    <property type="nucleotide sequence ID" value="NZ_JBHTKA010000003.1"/>
</dbReference>
<dbReference type="Pfam" id="PF12969">
    <property type="entry name" value="DUF3857"/>
    <property type="match status" value="1"/>
</dbReference>
<accession>A0ABW3K101</accession>
<feature type="domain" description="DUF3857" evidence="2">
    <location>
        <begin position="67"/>
        <end position="219"/>
    </location>
</feature>
<dbReference type="InterPro" id="IPR024618">
    <property type="entry name" value="DUF3857"/>
</dbReference>
<dbReference type="Gene3D" id="2.60.40.3140">
    <property type="match status" value="1"/>
</dbReference>
<evidence type="ECO:0000313" key="3">
    <source>
        <dbReference type="EMBL" id="MFD0999874.1"/>
    </source>
</evidence>
<feature type="signal peptide" evidence="1">
    <location>
        <begin position="1"/>
        <end position="20"/>
    </location>
</feature>
<name>A0ABW3K101_9BACT</name>
<proteinExistence type="predicted"/>
<feature type="chain" id="PRO_5046793507" evidence="1">
    <location>
        <begin position="21"/>
        <end position="657"/>
    </location>
</feature>
<evidence type="ECO:0000256" key="1">
    <source>
        <dbReference type="SAM" id="SignalP"/>
    </source>
</evidence>
<keyword evidence="4" id="KW-1185">Reference proteome</keyword>
<evidence type="ECO:0000259" key="2">
    <source>
        <dbReference type="Pfam" id="PF12969"/>
    </source>
</evidence>
<comment type="caution">
    <text evidence="3">The sequence shown here is derived from an EMBL/GenBank/DDBJ whole genome shotgun (WGS) entry which is preliminary data.</text>
</comment>
<organism evidence="3 4">
    <name type="scientific">Ohtaekwangia kribbensis</name>
    <dbReference type="NCBI Taxonomy" id="688913"/>
    <lineage>
        <taxon>Bacteria</taxon>
        <taxon>Pseudomonadati</taxon>
        <taxon>Bacteroidota</taxon>
        <taxon>Cytophagia</taxon>
        <taxon>Cytophagales</taxon>
        <taxon>Fulvivirgaceae</taxon>
        <taxon>Ohtaekwangia</taxon>
    </lineage>
</organism>
<dbReference type="EMBL" id="JBHTKA010000003">
    <property type="protein sequence ID" value="MFD0999874.1"/>
    <property type="molecule type" value="Genomic_DNA"/>
</dbReference>